<protein>
    <submittedName>
        <fullName evidence="1">Uncharacterized protein</fullName>
    </submittedName>
</protein>
<proteinExistence type="predicted"/>
<dbReference type="EMBL" id="RRYP01002160">
    <property type="protein sequence ID" value="TNV85090.1"/>
    <property type="molecule type" value="Genomic_DNA"/>
</dbReference>
<sequence length="71" mass="7750">MQTFALFGHMFQNLAYLQQSIGIFGTSQSSHPCAFLQGTQAKVSQNSIAEGMKGQSNSPLMFESILQIQPP</sequence>
<dbReference type="AlphaFoldDB" id="A0A8J8P3C5"/>
<organism evidence="1 2">
    <name type="scientific">Halteria grandinella</name>
    <dbReference type="NCBI Taxonomy" id="5974"/>
    <lineage>
        <taxon>Eukaryota</taxon>
        <taxon>Sar</taxon>
        <taxon>Alveolata</taxon>
        <taxon>Ciliophora</taxon>
        <taxon>Intramacronucleata</taxon>
        <taxon>Spirotrichea</taxon>
        <taxon>Stichotrichia</taxon>
        <taxon>Sporadotrichida</taxon>
        <taxon>Halteriidae</taxon>
        <taxon>Halteria</taxon>
    </lineage>
</organism>
<evidence type="ECO:0000313" key="1">
    <source>
        <dbReference type="EMBL" id="TNV85090.1"/>
    </source>
</evidence>
<accession>A0A8J8P3C5</accession>
<evidence type="ECO:0000313" key="2">
    <source>
        <dbReference type="Proteomes" id="UP000785679"/>
    </source>
</evidence>
<name>A0A8J8P3C5_HALGN</name>
<comment type="caution">
    <text evidence="1">The sequence shown here is derived from an EMBL/GenBank/DDBJ whole genome shotgun (WGS) entry which is preliminary data.</text>
</comment>
<reference evidence="1" key="1">
    <citation type="submission" date="2019-06" db="EMBL/GenBank/DDBJ databases">
        <authorList>
            <person name="Zheng W."/>
        </authorList>
    </citation>
    <scope>NUCLEOTIDE SEQUENCE</scope>
    <source>
        <strain evidence="1">QDHG01</strain>
    </source>
</reference>
<gene>
    <name evidence="1" type="ORF">FGO68_gene3530</name>
</gene>
<keyword evidence="2" id="KW-1185">Reference proteome</keyword>
<dbReference type="Proteomes" id="UP000785679">
    <property type="component" value="Unassembled WGS sequence"/>
</dbReference>